<dbReference type="InterPro" id="IPR011042">
    <property type="entry name" value="6-blade_b-propeller_TolB-like"/>
</dbReference>
<evidence type="ECO:0008006" key="3">
    <source>
        <dbReference type="Google" id="ProtNLM"/>
    </source>
</evidence>
<dbReference type="OrthoDB" id="928769at2"/>
<dbReference type="Proteomes" id="UP000218418">
    <property type="component" value="Chromosome"/>
</dbReference>
<dbReference type="NCBIfam" id="NF033206">
    <property type="entry name" value="ScyE_fam"/>
    <property type="match status" value="1"/>
</dbReference>
<keyword evidence="2" id="KW-1185">Reference proteome</keyword>
<dbReference type="AlphaFoldDB" id="A0A1Z4LSE7"/>
<dbReference type="Gene3D" id="2.120.10.30">
    <property type="entry name" value="TolB, C-terminal domain"/>
    <property type="match status" value="1"/>
</dbReference>
<dbReference type="EMBL" id="AP018227">
    <property type="protein sequence ID" value="BAY84137.1"/>
    <property type="molecule type" value="Genomic_DNA"/>
</dbReference>
<reference evidence="1 2" key="1">
    <citation type="submission" date="2017-06" db="EMBL/GenBank/DDBJ databases">
        <title>Genome sequencing of cyanobaciteial culture collection at National Institute for Environmental Studies (NIES).</title>
        <authorList>
            <person name="Hirose Y."/>
            <person name="Shimura Y."/>
            <person name="Fujisawa T."/>
            <person name="Nakamura Y."/>
            <person name="Kawachi M."/>
        </authorList>
    </citation>
    <scope>NUCLEOTIDE SEQUENCE [LARGE SCALE GENOMIC DNA]</scope>
    <source>
        <strain evidence="1 2">NIES-267</strain>
    </source>
</reference>
<gene>
    <name evidence="1" type="ORF">NIES267_36330</name>
</gene>
<protein>
    <recommendedName>
        <fullName evidence="3">ScyD/ScyE family protein</fullName>
    </recommendedName>
</protein>
<name>A0A1Z4LSE7_9CYAN</name>
<evidence type="ECO:0000313" key="2">
    <source>
        <dbReference type="Proteomes" id="UP000218418"/>
    </source>
</evidence>
<dbReference type="SUPFAM" id="SSF101898">
    <property type="entry name" value="NHL repeat"/>
    <property type="match status" value="1"/>
</dbReference>
<accession>A0A1Z4LSE7</accession>
<proteinExistence type="predicted"/>
<sequence>MTAQLLTDISFTIIAEGLNNPKGLTFAPDGSLYFTEAGIGGDGASIPAPSGQGNLHYGLSGRVSKIENGTVRPVLTGLPSVAFPDGSGAAGPHDIKFDATGKAYVLIGYAANPAFRESLGDTDLGKIITFEPSNNTWSSIADITNCKDINKIAPSNSEVASNPLSLYVDSNKLVIVDAGANGLFSVNTYGGNLELLAAIPERILTNPIFPGAKSQNFDRGHVPAPGAIPQAPPQVPIQSVPTDVVKGVDGAYYVCEFSGFPFPEGDANIYKISAAGEVEVFASGFTQLIDMTFDAEGNLYVLQHMNKSGWKGKPDGALIKIATDGERTVLLEGNGLEMPSALTIGHDGAFYIINRGGRPGIGQIIRIDNLKDIHQNISPYI</sequence>
<organism evidence="1 2">
    <name type="scientific">Calothrix parasitica NIES-267</name>
    <dbReference type="NCBI Taxonomy" id="1973488"/>
    <lineage>
        <taxon>Bacteria</taxon>
        <taxon>Bacillati</taxon>
        <taxon>Cyanobacteriota</taxon>
        <taxon>Cyanophyceae</taxon>
        <taxon>Nostocales</taxon>
        <taxon>Calotrichaceae</taxon>
        <taxon>Calothrix</taxon>
    </lineage>
</organism>
<evidence type="ECO:0000313" key="1">
    <source>
        <dbReference type="EMBL" id="BAY84137.1"/>
    </source>
</evidence>
<dbReference type="InterPro" id="IPR048031">
    <property type="entry name" value="ScyD/ScyE-like"/>
</dbReference>